<name>A0A2P2QWH3_RHIMU</name>
<protein>
    <submittedName>
        <fullName evidence="1">Uncharacterized protein</fullName>
    </submittedName>
</protein>
<dbReference type="EMBL" id="GGEC01090834">
    <property type="protein sequence ID" value="MBX71318.1"/>
    <property type="molecule type" value="Transcribed_RNA"/>
</dbReference>
<dbReference type="AlphaFoldDB" id="A0A2P2QWH3"/>
<accession>A0A2P2QWH3</accession>
<proteinExistence type="predicted"/>
<sequence length="105" mass="12009">MLCDSLTEITVLLSPHKWALSMNSCAKLEAVARAIAQRTQEELFQEGSKILLFSMASQSLSLPNVPVAIEEICEYRRSNRQKREQFWRNKGICAKREKGKRKPVS</sequence>
<reference evidence="1" key="1">
    <citation type="submission" date="2018-02" db="EMBL/GenBank/DDBJ databases">
        <title>Rhizophora mucronata_Transcriptome.</title>
        <authorList>
            <person name="Meera S.P."/>
            <person name="Sreeshan A."/>
            <person name="Augustine A."/>
        </authorList>
    </citation>
    <scope>NUCLEOTIDE SEQUENCE</scope>
    <source>
        <tissue evidence="1">Leaf</tissue>
    </source>
</reference>
<organism evidence="1">
    <name type="scientific">Rhizophora mucronata</name>
    <name type="common">Asiatic mangrove</name>
    <dbReference type="NCBI Taxonomy" id="61149"/>
    <lineage>
        <taxon>Eukaryota</taxon>
        <taxon>Viridiplantae</taxon>
        <taxon>Streptophyta</taxon>
        <taxon>Embryophyta</taxon>
        <taxon>Tracheophyta</taxon>
        <taxon>Spermatophyta</taxon>
        <taxon>Magnoliopsida</taxon>
        <taxon>eudicotyledons</taxon>
        <taxon>Gunneridae</taxon>
        <taxon>Pentapetalae</taxon>
        <taxon>rosids</taxon>
        <taxon>fabids</taxon>
        <taxon>Malpighiales</taxon>
        <taxon>Rhizophoraceae</taxon>
        <taxon>Rhizophora</taxon>
    </lineage>
</organism>
<evidence type="ECO:0000313" key="1">
    <source>
        <dbReference type="EMBL" id="MBX71318.1"/>
    </source>
</evidence>